<evidence type="ECO:0000256" key="5">
    <source>
        <dbReference type="ARBA" id="ARBA00023136"/>
    </source>
</evidence>
<feature type="transmembrane region" description="Helical" evidence="6">
    <location>
        <begin position="389"/>
        <end position="410"/>
    </location>
</feature>
<accession>A0ABS3B6V5</accession>
<evidence type="ECO:0000256" key="2">
    <source>
        <dbReference type="ARBA" id="ARBA00022475"/>
    </source>
</evidence>
<dbReference type="InterPro" id="IPR036412">
    <property type="entry name" value="HAD-like_sf"/>
</dbReference>
<dbReference type="InterPro" id="IPR044878">
    <property type="entry name" value="UbiA_sf"/>
</dbReference>
<feature type="transmembrane region" description="Helical" evidence="6">
    <location>
        <begin position="285"/>
        <end position="304"/>
    </location>
</feature>
<keyword evidence="5 6" id="KW-0472">Membrane</keyword>
<keyword evidence="3 6" id="KW-0812">Transmembrane</keyword>
<comment type="caution">
    <text evidence="7">The sequence shown here is derived from an EMBL/GenBank/DDBJ whole genome shotgun (WGS) entry which is preliminary data.</text>
</comment>
<protein>
    <submittedName>
        <fullName evidence="7">UbiA family prenyltransferase</fullName>
    </submittedName>
</protein>
<name>A0ABS3B6V5_9XANT</name>
<dbReference type="InterPro" id="IPR000537">
    <property type="entry name" value="UbiA_prenyltransferase"/>
</dbReference>
<feature type="transmembrane region" description="Helical" evidence="6">
    <location>
        <begin position="262"/>
        <end position="279"/>
    </location>
</feature>
<gene>
    <name evidence="7" type="ORF">JR064_14205</name>
</gene>
<evidence type="ECO:0000256" key="3">
    <source>
        <dbReference type="ARBA" id="ARBA00022692"/>
    </source>
</evidence>
<organism evidence="7 8">
    <name type="scientific">Xanthomonas bonasiae</name>
    <dbReference type="NCBI Taxonomy" id="2810351"/>
    <lineage>
        <taxon>Bacteria</taxon>
        <taxon>Pseudomonadati</taxon>
        <taxon>Pseudomonadota</taxon>
        <taxon>Gammaproteobacteria</taxon>
        <taxon>Lysobacterales</taxon>
        <taxon>Lysobacteraceae</taxon>
        <taxon>Xanthomonas</taxon>
    </lineage>
</organism>
<dbReference type="Pfam" id="PF01040">
    <property type="entry name" value="UbiA"/>
    <property type="match status" value="1"/>
</dbReference>
<dbReference type="Gene3D" id="1.10.357.140">
    <property type="entry name" value="UbiA prenyltransferase"/>
    <property type="match status" value="1"/>
</dbReference>
<evidence type="ECO:0000256" key="6">
    <source>
        <dbReference type="SAM" id="Phobius"/>
    </source>
</evidence>
<dbReference type="SUPFAM" id="SSF56784">
    <property type="entry name" value="HAD-like"/>
    <property type="match status" value="1"/>
</dbReference>
<evidence type="ECO:0000256" key="1">
    <source>
        <dbReference type="ARBA" id="ARBA00004141"/>
    </source>
</evidence>
<evidence type="ECO:0000256" key="4">
    <source>
        <dbReference type="ARBA" id="ARBA00022989"/>
    </source>
</evidence>
<dbReference type="EMBL" id="JAFIWB010000016">
    <property type="protein sequence ID" value="MBN6103315.1"/>
    <property type="molecule type" value="Genomic_DNA"/>
</dbReference>
<dbReference type="CDD" id="cd13963">
    <property type="entry name" value="PT_UbiA_2"/>
    <property type="match status" value="1"/>
</dbReference>
<dbReference type="Proteomes" id="UP000695802">
    <property type="component" value="Unassembled WGS sequence"/>
</dbReference>
<dbReference type="RefSeq" id="WP_206230149.1">
    <property type="nucleotide sequence ID" value="NZ_JAFIWB010000016.1"/>
</dbReference>
<evidence type="ECO:0000313" key="7">
    <source>
        <dbReference type="EMBL" id="MBN6103315.1"/>
    </source>
</evidence>
<feature type="transmembrane region" description="Helical" evidence="6">
    <location>
        <begin position="416"/>
        <end position="435"/>
    </location>
</feature>
<reference evidence="7 8" key="1">
    <citation type="submission" date="2021-02" db="EMBL/GenBank/DDBJ databases">
        <title>Taxonomically Unique Crown Gall-Associated Xanthomonas Stains Have Deficiency in Virulence Repertories.</title>
        <authorList>
            <person name="Mafakheri H."/>
            <person name="Taghavi S.M."/>
            <person name="Dimkic I."/>
            <person name="Nemanja K."/>
            <person name="Osdaghi E."/>
        </authorList>
    </citation>
    <scope>NUCLEOTIDE SEQUENCE [LARGE SCALE GENOMIC DNA]</scope>
    <source>
        <strain evidence="7 8">FX4</strain>
    </source>
</reference>
<dbReference type="InterPro" id="IPR023214">
    <property type="entry name" value="HAD_sf"/>
</dbReference>
<comment type="subcellular location">
    <subcellularLocation>
        <location evidence="1">Membrane</location>
        <topology evidence="1">Multi-pass membrane protein</topology>
    </subcellularLocation>
</comment>
<dbReference type="Gene3D" id="3.40.50.1000">
    <property type="entry name" value="HAD superfamily/HAD-like"/>
    <property type="match status" value="1"/>
</dbReference>
<keyword evidence="4 6" id="KW-1133">Transmembrane helix</keyword>
<dbReference type="NCBIfam" id="NF006088">
    <property type="entry name" value="PRK08238.1"/>
    <property type="match status" value="1"/>
</dbReference>
<keyword evidence="2" id="KW-1003">Cell membrane</keyword>
<keyword evidence="8" id="KW-1185">Reference proteome</keyword>
<evidence type="ECO:0000313" key="8">
    <source>
        <dbReference type="Proteomes" id="UP000695802"/>
    </source>
</evidence>
<sequence>MNAETPAHPRALCVDLDGTLLLSDLLYESFLSMLSSRPWLLVCIPLWLFRGKAHLKRKLAAFGAGSAAALPYDPRVLQLLRETTDRPRVLCTASDAQLVYPIAEHLNLFDEVHCSDGRINLAGSRKARLLLERFGEKGFDYVANDMVDLRIWKHAHSAWVVNAGPTVSKAAAKVCSVEAYWPRSGSSPLTWLKALRVHQWLKNLLVFVPLLASHSFSQLNGLLTSASAFLAFGLCASGVYLLNDLLDLESDRGHPRKRRRPFAAGTLDLRAGLVAAPLLTIAGLATAWLASPAFLAVLATYYLLTLAYSLKLKQIVIIDVVTLAALYTIRIIGGAAAIGVTPSFWLLALSLFLFLSLAMLKRFTELQMTLGAGKFIPSGRGYHVEDLSLVQSLGTASGLMAVLVLCLYINTPDSQALYSHPFFLWLLCPILLYWISRTWMLAHRGLMHDDPVVFAVKDRGSLITVLLGAAAVLAAM</sequence>
<feature type="transmembrane region" description="Helical" evidence="6">
    <location>
        <begin position="222"/>
        <end position="242"/>
    </location>
</feature>
<proteinExistence type="predicted"/>